<organism evidence="3 4">
    <name type="scientific">Bacteroides nordii CL02T12C05</name>
    <dbReference type="NCBI Taxonomy" id="997884"/>
    <lineage>
        <taxon>Bacteria</taxon>
        <taxon>Pseudomonadati</taxon>
        <taxon>Bacteroidota</taxon>
        <taxon>Bacteroidia</taxon>
        <taxon>Bacteroidales</taxon>
        <taxon>Bacteroidaceae</taxon>
        <taxon>Bacteroides</taxon>
    </lineage>
</organism>
<sequence>MKKYLIQVIKTFVPVMVLVMCFVIDASGNESQIDTLVHRQVAPGITYTKTYFPMYPLNVYMLTVDLNNEYNTVETFQAGNQAGKTEAMTDAFKRLTTASHTPIGSVNGNFWIVSGQGYPNDLLGVPHSGSIRNGEMVTEPNDWNRGHGNIGFAALDKNKKLWIDDMNFDGKVIVEGQDSYSISQVNRVRGADELVFFNNYVGKTRTDDSGTEVFIKPVEGQIWGINEDVSCEVIRIIKGKGSNDILPGESVLSGSGIAQTFLDKLQVGQLLKVNMGVCTLVDNFKPMVQQMVTGNALVMKNGELTDRNTNESYNSQLYPRTGIGMSEDGKKLFLIVIDKQSGSIGATTATMCEILKSVGAYNVASMDGGGSAQMMLQGSIVNKPADGKERPVANGWMLFSTAPLDESISTIDFSDYTVVIPANASYKPDFLGYNKYGMLVTEHLEGVTLTCDSELGRIVDGNLFVASSVPQQGELIAHYNGKVLHKKVVIEKSDISFRLDSVILDNKMKYPIEIEAQSNKTIFPIEPSLLNWQVEDKNICKIENGVLEGLKNGVTWITGTYGDFIGRMKVIVEIPENTTYSFGNFAAPDWKITTNISNANQLMIGTEEDAKIEFTYQSARSPYILMAKDIRLYSLPKAIKFTIDPHNTTIKSMILGLKVNGELKSRSIELGGLEKNTDNEVVIPVSSLLDNVNDLAYYPLTFNSLKFMLEVKDMMANEKYTIELKEFQIQYENSVGLVSSNRSSEVIVYPNPIVDGKLYLSMILDKEEKLYADVYSISGRCIKKITPVVCQSGINELDMSGLSTGEYILRIVYGNNTSVHKIIVR</sequence>
<dbReference type="AlphaFoldDB" id="I9SCD9"/>
<dbReference type="STRING" id="997884.HMPREF1068_00706"/>
<proteinExistence type="predicted"/>
<keyword evidence="4" id="KW-1185">Reference proteome</keyword>
<dbReference type="PATRIC" id="fig|997884.3.peg.715"/>
<evidence type="ECO:0008006" key="5">
    <source>
        <dbReference type="Google" id="ProtNLM"/>
    </source>
</evidence>
<name>I9SCD9_9BACE</name>
<dbReference type="HOGENOM" id="CLU_018475_0_0_10"/>
<reference evidence="3 4" key="1">
    <citation type="submission" date="2012-02" db="EMBL/GenBank/DDBJ databases">
        <title>The Genome Sequence of Bacteroides nordii CL02T12C05.</title>
        <authorList>
            <consortium name="The Broad Institute Genome Sequencing Platform"/>
            <person name="Earl A."/>
            <person name="Ward D."/>
            <person name="Feldgarden M."/>
            <person name="Gevers D."/>
            <person name="Zitomersky N.L."/>
            <person name="Coyne M.J."/>
            <person name="Comstock L.E."/>
            <person name="Young S.K."/>
            <person name="Zeng Q."/>
            <person name="Gargeya S."/>
            <person name="Fitzgerald M."/>
            <person name="Haas B."/>
            <person name="Abouelleil A."/>
            <person name="Alvarado L."/>
            <person name="Arachchi H.M."/>
            <person name="Berlin A."/>
            <person name="Chapman S.B."/>
            <person name="Gearin G."/>
            <person name="Goldberg J."/>
            <person name="Griggs A."/>
            <person name="Gujja S."/>
            <person name="Hansen M."/>
            <person name="Heiman D."/>
            <person name="Howarth C."/>
            <person name="Larimer J."/>
            <person name="Lui A."/>
            <person name="MacDonald P.J.P."/>
            <person name="McCowen C."/>
            <person name="Montmayeur A."/>
            <person name="Murphy C."/>
            <person name="Neiman D."/>
            <person name="Pearson M."/>
            <person name="Priest M."/>
            <person name="Roberts A."/>
            <person name="Saif S."/>
            <person name="Shea T."/>
            <person name="Sisk P."/>
            <person name="Stolte C."/>
            <person name="Sykes S."/>
            <person name="Wortman J."/>
            <person name="Nusbaum C."/>
            <person name="Birren B."/>
        </authorList>
    </citation>
    <scope>NUCLEOTIDE SEQUENCE [LARGE SCALE GENOMIC DNA]</scope>
    <source>
        <strain evidence="3 4">CL02T12C05</strain>
    </source>
</reference>
<comment type="caution">
    <text evidence="3">The sequence shown here is derived from an EMBL/GenBank/DDBJ whole genome shotgun (WGS) entry which is preliminary data.</text>
</comment>
<dbReference type="EMBL" id="AGXS01000011">
    <property type="protein sequence ID" value="EIY53536.1"/>
    <property type="molecule type" value="Genomic_DNA"/>
</dbReference>
<dbReference type="InterPro" id="IPR018711">
    <property type="entry name" value="NAGPA"/>
</dbReference>
<dbReference type="Pfam" id="PF09992">
    <property type="entry name" value="NAGPA"/>
    <property type="match status" value="1"/>
</dbReference>
<protein>
    <recommendedName>
        <fullName evidence="5">Por secretion system C-terminal sorting domain-containing protein</fullName>
    </recommendedName>
</protein>
<dbReference type="InterPro" id="IPR026444">
    <property type="entry name" value="Secre_tail"/>
</dbReference>
<feature type="domain" description="Phosphodiester glycosidase" evidence="1">
    <location>
        <begin position="287"/>
        <end position="399"/>
    </location>
</feature>
<dbReference type="Pfam" id="PF18962">
    <property type="entry name" value="Por_Secre_tail"/>
    <property type="match status" value="1"/>
</dbReference>
<evidence type="ECO:0000313" key="4">
    <source>
        <dbReference type="Proteomes" id="UP000003089"/>
    </source>
</evidence>
<evidence type="ECO:0000313" key="3">
    <source>
        <dbReference type="EMBL" id="EIY53536.1"/>
    </source>
</evidence>
<dbReference type="RefSeq" id="WP_007483634.1">
    <property type="nucleotide sequence ID" value="NZ_JH724314.1"/>
</dbReference>
<feature type="domain" description="Secretion system C-terminal sorting" evidence="2">
    <location>
        <begin position="748"/>
        <end position="824"/>
    </location>
</feature>
<accession>I9SCD9</accession>
<evidence type="ECO:0000259" key="1">
    <source>
        <dbReference type="Pfam" id="PF09992"/>
    </source>
</evidence>
<evidence type="ECO:0000259" key="2">
    <source>
        <dbReference type="Pfam" id="PF18962"/>
    </source>
</evidence>
<dbReference type="eggNOG" id="COG4632">
    <property type="taxonomic scope" value="Bacteria"/>
</dbReference>
<dbReference type="PANTHER" id="PTHR40446:SF2">
    <property type="entry name" value="N-ACETYLGLUCOSAMINE-1-PHOSPHODIESTER ALPHA-N-ACETYLGLUCOSAMINIDASE"/>
    <property type="match status" value="1"/>
</dbReference>
<dbReference type="Proteomes" id="UP000003089">
    <property type="component" value="Unassembled WGS sequence"/>
</dbReference>
<dbReference type="NCBIfam" id="TIGR04183">
    <property type="entry name" value="Por_Secre_tail"/>
    <property type="match status" value="1"/>
</dbReference>
<gene>
    <name evidence="3" type="ORF">HMPREF1068_00706</name>
</gene>
<dbReference type="PANTHER" id="PTHR40446">
    <property type="entry name" value="N-ACETYLGLUCOSAMINE-1-PHOSPHODIESTER ALPHA-N-ACETYLGLUCOSAMINIDASE"/>
    <property type="match status" value="1"/>
</dbReference>